<accession>A0A4Q0U8U0</accession>
<comment type="caution">
    <text evidence="1">The sequence shown here is derived from an EMBL/GenBank/DDBJ whole genome shotgun (WGS) entry which is preliminary data.</text>
</comment>
<dbReference type="EMBL" id="DYXT01000007">
    <property type="protein sequence ID" value="HJE38318.1"/>
    <property type="molecule type" value="Genomic_DNA"/>
</dbReference>
<protein>
    <submittedName>
        <fullName evidence="1">Uncharacterized protein</fullName>
    </submittedName>
</protein>
<dbReference type="Proteomes" id="UP000711407">
    <property type="component" value="Unassembled WGS sequence"/>
</dbReference>
<organism evidence="1 2">
    <name type="scientific">Candidatus Amulumruptor caecigallinarius</name>
    <dbReference type="NCBI Taxonomy" id="2109911"/>
    <lineage>
        <taxon>Bacteria</taxon>
        <taxon>Pseudomonadati</taxon>
        <taxon>Bacteroidota</taxon>
        <taxon>Bacteroidia</taxon>
        <taxon>Bacteroidales</taxon>
        <taxon>Muribaculaceae</taxon>
        <taxon>Candidatus Amulumruptor</taxon>
    </lineage>
</organism>
<name>A0A4Q0U8U0_9BACT</name>
<dbReference type="AlphaFoldDB" id="A0A4Q0U8U0"/>
<dbReference type="InterPro" id="IPR043129">
    <property type="entry name" value="ATPase_NBD"/>
</dbReference>
<evidence type="ECO:0000313" key="1">
    <source>
        <dbReference type="EMBL" id="HJE38318.1"/>
    </source>
</evidence>
<dbReference type="Gene3D" id="1.10.720.160">
    <property type="match status" value="1"/>
</dbReference>
<reference evidence="1" key="2">
    <citation type="submission" date="2021-09" db="EMBL/GenBank/DDBJ databases">
        <authorList>
            <person name="Gilroy R."/>
        </authorList>
    </citation>
    <scope>NUCLEOTIDE SEQUENCE</scope>
    <source>
        <strain evidence="1">4100</strain>
    </source>
</reference>
<reference evidence="1" key="1">
    <citation type="journal article" date="2021" name="PeerJ">
        <title>Extensive microbial diversity within the chicken gut microbiome revealed by metagenomics and culture.</title>
        <authorList>
            <person name="Gilroy R."/>
            <person name="Ravi A."/>
            <person name="Getino M."/>
            <person name="Pursley I."/>
            <person name="Horton D.L."/>
            <person name="Alikhan N.F."/>
            <person name="Baker D."/>
            <person name="Gharbi K."/>
            <person name="Hall N."/>
            <person name="Watson M."/>
            <person name="Adriaenssens E.M."/>
            <person name="Foster-Nyarko E."/>
            <person name="Jarju S."/>
            <person name="Secka A."/>
            <person name="Antonio M."/>
            <person name="Oren A."/>
            <person name="Chaudhuri R.R."/>
            <person name="La Ragione R."/>
            <person name="Hildebrand F."/>
            <person name="Pallen M.J."/>
        </authorList>
    </citation>
    <scope>NUCLEOTIDE SEQUENCE</scope>
    <source>
        <strain evidence="1">4100</strain>
    </source>
</reference>
<dbReference type="SUPFAM" id="SSF53067">
    <property type="entry name" value="Actin-like ATPase domain"/>
    <property type="match status" value="2"/>
</dbReference>
<dbReference type="Gene3D" id="3.30.420.40">
    <property type="match status" value="2"/>
</dbReference>
<evidence type="ECO:0000313" key="2">
    <source>
        <dbReference type="Proteomes" id="UP000711407"/>
    </source>
</evidence>
<proteinExistence type="predicted"/>
<gene>
    <name evidence="1" type="ORF">K8V47_00935</name>
</gene>
<dbReference type="CDD" id="cd24079">
    <property type="entry name" value="ASKHA_NBD_PG1100-like"/>
    <property type="match status" value="1"/>
</dbReference>
<sequence>MKIIADSSSTRTEWVLADGDKIVEHVFTEGLNPYFQTRKEISHSIRLNLPDAFFRRRWEHIYFYGAGCANPDRNKIMEASLVAQFRTPVTVMSDLLGAARGLFIDQPGLPCILGTGSNSCIYDGAEIVDNVKSLGFILGDEGSGAFIGKAFFGDCLKGMAPKAVRDRFFDESGLTPEDVMNHVYSEPFPNRWLSQQSARLATMLDDPYVYQLVYASIMKFFTRNVLGYPKNDYAVSLVGSVACLYEDIVRKIAKSYGIHIEQIVKSSMPGLIKYHNL</sequence>